<comment type="catalytic activity">
    <reaction evidence="12">
        <text>5-phospho-beta-D-ribosylamine + glycine + ATP = N(1)-(5-phospho-beta-D-ribosyl)glycinamide + ADP + phosphate + H(+)</text>
        <dbReference type="Rhea" id="RHEA:17453"/>
        <dbReference type="ChEBI" id="CHEBI:15378"/>
        <dbReference type="ChEBI" id="CHEBI:30616"/>
        <dbReference type="ChEBI" id="CHEBI:43474"/>
        <dbReference type="ChEBI" id="CHEBI:57305"/>
        <dbReference type="ChEBI" id="CHEBI:58681"/>
        <dbReference type="ChEBI" id="CHEBI:143788"/>
        <dbReference type="ChEBI" id="CHEBI:456216"/>
        <dbReference type="EC" id="6.3.4.13"/>
    </reaction>
</comment>
<dbReference type="Gene3D" id="3.30.1490.20">
    <property type="entry name" value="ATP-grasp fold, A domain"/>
    <property type="match status" value="1"/>
</dbReference>
<dbReference type="InterPro" id="IPR000115">
    <property type="entry name" value="PRibGlycinamide_synth"/>
</dbReference>
<dbReference type="Gene3D" id="3.30.470.20">
    <property type="entry name" value="ATP-grasp fold, B domain"/>
    <property type="match status" value="1"/>
</dbReference>
<keyword evidence="16" id="KW-1185">Reference proteome</keyword>
<dbReference type="InterPro" id="IPR020561">
    <property type="entry name" value="PRibGlycinamid_synth_ATP-grasp"/>
</dbReference>
<evidence type="ECO:0000256" key="11">
    <source>
        <dbReference type="ARBA" id="ARBA00042864"/>
    </source>
</evidence>
<keyword evidence="8 13" id="KW-0067">ATP-binding</keyword>
<gene>
    <name evidence="12 15" type="primary">purD</name>
    <name evidence="15" type="ORF">ACFFLM_19810</name>
</gene>
<comment type="pathway">
    <text evidence="3 12">Purine metabolism; IMP biosynthesis via de novo pathway; N(1)-(5-phospho-D-ribosyl)glycinamide from 5-phospho-alpha-D-ribose 1-diphosphate: step 2/2.</text>
</comment>
<comment type="cofactor">
    <cofactor evidence="1">
        <name>Mn(2+)</name>
        <dbReference type="ChEBI" id="CHEBI:29035"/>
    </cofactor>
</comment>
<dbReference type="Gene3D" id="3.90.600.10">
    <property type="entry name" value="Phosphoribosylglycinamide synthetase, C-terminal domain"/>
    <property type="match status" value="1"/>
</dbReference>
<dbReference type="NCBIfam" id="TIGR00877">
    <property type="entry name" value="purD"/>
    <property type="match status" value="1"/>
</dbReference>
<dbReference type="SMART" id="SM01209">
    <property type="entry name" value="GARS_A"/>
    <property type="match status" value="1"/>
</dbReference>
<dbReference type="InterPro" id="IPR020560">
    <property type="entry name" value="PRibGlycinamide_synth_C-dom"/>
</dbReference>
<dbReference type="Proteomes" id="UP001589733">
    <property type="component" value="Unassembled WGS sequence"/>
</dbReference>
<dbReference type="PANTHER" id="PTHR43472:SF1">
    <property type="entry name" value="PHOSPHORIBOSYLAMINE--GLYCINE LIGASE, CHLOROPLASTIC"/>
    <property type="match status" value="1"/>
</dbReference>
<dbReference type="PROSITE" id="PS50975">
    <property type="entry name" value="ATP_GRASP"/>
    <property type="match status" value="1"/>
</dbReference>
<evidence type="ECO:0000256" key="6">
    <source>
        <dbReference type="ARBA" id="ARBA00022741"/>
    </source>
</evidence>
<feature type="domain" description="ATP-grasp" evidence="14">
    <location>
        <begin position="104"/>
        <end position="304"/>
    </location>
</feature>
<dbReference type="EC" id="6.3.4.13" evidence="4 12"/>
<dbReference type="InterPro" id="IPR016185">
    <property type="entry name" value="PreATP-grasp_dom_sf"/>
</dbReference>
<name>A0ABV6B5J4_9DEIO</name>
<dbReference type="InterPro" id="IPR011761">
    <property type="entry name" value="ATP-grasp"/>
</dbReference>
<dbReference type="EMBL" id="JBHLYR010000060">
    <property type="protein sequence ID" value="MFB9994205.1"/>
    <property type="molecule type" value="Genomic_DNA"/>
</dbReference>
<dbReference type="Gene3D" id="3.40.50.20">
    <property type="match status" value="1"/>
</dbReference>
<dbReference type="InterPro" id="IPR037123">
    <property type="entry name" value="PRibGlycinamide_synth_C_sf"/>
</dbReference>
<dbReference type="HAMAP" id="MF_00138">
    <property type="entry name" value="GARS"/>
    <property type="match status" value="1"/>
</dbReference>
<evidence type="ECO:0000256" key="3">
    <source>
        <dbReference type="ARBA" id="ARBA00005174"/>
    </source>
</evidence>
<dbReference type="SUPFAM" id="SSF56059">
    <property type="entry name" value="Glutathione synthetase ATP-binding domain-like"/>
    <property type="match status" value="1"/>
</dbReference>
<protein>
    <recommendedName>
        <fullName evidence="4 12">Phosphoribosylamine--glycine ligase</fullName>
        <ecNumber evidence="4 12">6.3.4.13</ecNumber>
    </recommendedName>
    <alternativeName>
        <fullName evidence="12">GARS</fullName>
    </alternativeName>
    <alternativeName>
        <fullName evidence="10 12">Glycinamide ribonucleotide synthetase</fullName>
    </alternativeName>
    <alternativeName>
        <fullName evidence="11 12">Phosphoribosylglycinamide synthetase</fullName>
    </alternativeName>
</protein>
<evidence type="ECO:0000256" key="10">
    <source>
        <dbReference type="ARBA" id="ARBA00042242"/>
    </source>
</evidence>
<dbReference type="Pfam" id="PF01071">
    <property type="entry name" value="GARS_A"/>
    <property type="match status" value="1"/>
</dbReference>
<evidence type="ECO:0000256" key="7">
    <source>
        <dbReference type="ARBA" id="ARBA00022755"/>
    </source>
</evidence>
<accession>A0ABV6B5J4</accession>
<comment type="caution">
    <text evidence="15">The sequence shown here is derived from an EMBL/GenBank/DDBJ whole genome shotgun (WGS) entry which is preliminary data.</text>
</comment>
<dbReference type="Pfam" id="PF02843">
    <property type="entry name" value="GARS_C"/>
    <property type="match status" value="1"/>
</dbReference>
<comment type="cofactor">
    <cofactor evidence="2">
        <name>Mg(2+)</name>
        <dbReference type="ChEBI" id="CHEBI:18420"/>
    </cofactor>
</comment>
<evidence type="ECO:0000313" key="15">
    <source>
        <dbReference type="EMBL" id="MFB9994205.1"/>
    </source>
</evidence>
<organism evidence="15 16">
    <name type="scientific">Deinococcus oregonensis</name>
    <dbReference type="NCBI Taxonomy" id="1805970"/>
    <lineage>
        <taxon>Bacteria</taxon>
        <taxon>Thermotogati</taxon>
        <taxon>Deinococcota</taxon>
        <taxon>Deinococci</taxon>
        <taxon>Deinococcales</taxon>
        <taxon>Deinococcaceae</taxon>
        <taxon>Deinococcus</taxon>
    </lineage>
</organism>
<sequence>MRVLVIGGGGREHAIVDACTRSGHEVLCTPGNPGIAALARIISGPQDADSLAELAVREGVDVVIVGPEAYLAAGVVDACQGRGVPAFGPTRAASRLEGDKAWSKAFMTRHGIPTAQHRAFAGLEEALAHAATCAFPTVIKDAGLRAGKGVTIAHTHADAETALHDIFSQPGASAVIEDFMTGQEVTVLALTDGVRCALTPPSQDHKTIFAGDIGPMTGGMGVICPFPLSADLLAVIQSDIIERTLAGMREEGLPYTGVLYAGLMLTPSGPRVVEFNARFGDPEAEAVLPLLESDLAQHALDAARGQLDPETVQFAAGASAVIILAAPGYPGEPQKGIPITLPPTGAGEIIYHAGTAWAGVGGQDGQLVSHGGRVLAVTATADTLNTALGRAYALADRVEFAGAQSRRDIGARIGAVPESPAPSTHV</sequence>
<evidence type="ECO:0000256" key="13">
    <source>
        <dbReference type="PROSITE-ProRule" id="PRU00409"/>
    </source>
</evidence>
<dbReference type="GO" id="GO:0004637">
    <property type="term" value="F:phosphoribosylamine-glycine ligase activity"/>
    <property type="evidence" value="ECO:0007669"/>
    <property type="project" value="UniProtKB-EC"/>
</dbReference>
<evidence type="ECO:0000313" key="16">
    <source>
        <dbReference type="Proteomes" id="UP001589733"/>
    </source>
</evidence>
<dbReference type="RefSeq" id="WP_380014526.1">
    <property type="nucleotide sequence ID" value="NZ_JBHLYR010000060.1"/>
</dbReference>
<evidence type="ECO:0000256" key="5">
    <source>
        <dbReference type="ARBA" id="ARBA00022598"/>
    </source>
</evidence>
<dbReference type="SUPFAM" id="SSF51246">
    <property type="entry name" value="Rudiment single hybrid motif"/>
    <property type="match status" value="1"/>
</dbReference>
<dbReference type="InterPro" id="IPR020559">
    <property type="entry name" value="PRibGlycinamide_synth_CS"/>
</dbReference>
<evidence type="ECO:0000256" key="2">
    <source>
        <dbReference type="ARBA" id="ARBA00001946"/>
    </source>
</evidence>
<proteinExistence type="inferred from homology"/>
<dbReference type="Pfam" id="PF02844">
    <property type="entry name" value="GARS_N"/>
    <property type="match status" value="1"/>
</dbReference>
<dbReference type="PROSITE" id="PS00184">
    <property type="entry name" value="GARS"/>
    <property type="match status" value="1"/>
</dbReference>
<evidence type="ECO:0000256" key="1">
    <source>
        <dbReference type="ARBA" id="ARBA00001936"/>
    </source>
</evidence>
<dbReference type="InterPro" id="IPR020562">
    <property type="entry name" value="PRibGlycinamide_synth_N"/>
</dbReference>
<dbReference type="PANTHER" id="PTHR43472">
    <property type="entry name" value="PHOSPHORIBOSYLAMINE--GLYCINE LIGASE"/>
    <property type="match status" value="1"/>
</dbReference>
<evidence type="ECO:0000256" key="8">
    <source>
        <dbReference type="ARBA" id="ARBA00022840"/>
    </source>
</evidence>
<evidence type="ECO:0000259" key="14">
    <source>
        <dbReference type="PROSITE" id="PS50975"/>
    </source>
</evidence>
<dbReference type="SUPFAM" id="SSF52440">
    <property type="entry name" value="PreATP-grasp domain"/>
    <property type="match status" value="1"/>
</dbReference>
<reference evidence="15 16" key="1">
    <citation type="submission" date="2024-09" db="EMBL/GenBank/DDBJ databases">
        <authorList>
            <person name="Sun Q."/>
            <person name="Mori K."/>
        </authorList>
    </citation>
    <scope>NUCLEOTIDE SEQUENCE [LARGE SCALE GENOMIC DNA]</scope>
    <source>
        <strain evidence="15 16">JCM 13503</strain>
    </source>
</reference>
<comment type="similarity">
    <text evidence="9 12">Belongs to the GARS family.</text>
</comment>
<dbReference type="InterPro" id="IPR013815">
    <property type="entry name" value="ATP_grasp_subdomain_1"/>
</dbReference>
<dbReference type="InterPro" id="IPR011054">
    <property type="entry name" value="Rudment_hybrid_motif"/>
</dbReference>
<keyword evidence="6 13" id="KW-0547">Nucleotide-binding</keyword>
<keyword evidence="5 12" id="KW-0436">Ligase</keyword>
<evidence type="ECO:0000256" key="9">
    <source>
        <dbReference type="ARBA" id="ARBA00038345"/>
    </source>
</evidence>
<evidence type="ECO:0000256" key="4">
    <source>
        <dbReference type="ARBA" id="ARBA00013255"/>
    </source>
</evidence>
<dbReference type="SMART" id="SM01210">
    <property type="entry name" value="GARS_C"/>
    <property type="match status" value="1"/>
</dbReference>
<keyword evidence="7 12" id="KW-0658">Purine biosynthesis</keyword>
<evidence type="ECO:0000256" key="12">
    <source>
        <dbReference type="HAMAP-Rule" id="MF_00138"/>
    </source>
</evidence>